<reference evidence="2" key="1">
    <citation type="submission" date="2022-11" db="UniProtKB">
        <authorList>
            <consortium name="WormBaseParasite"/>
        </authorList>
    </citation>
    <scope>IDENTIFICATION</scope>
</reference>
<sequence length="156" mass="17770">MGSVPGSLFGHQQKTTVQPICIDQNSGQIRKLGEDQPIAIRRRLNSALESKTSRDEENVNIFNKLMENQTEDKLNFDSSICSEQTTTIFGRHKEKEFNNISSYNLNSKEEKNNCGDDINDDVEILIDIKNEENEISSSALTDTFYIEKREPNPVIK</sequence>
<evidence type="ECO:0000313" key="2">
    <source>
        <dbReference type="WBParaSite" id="scf7180000421774.g7732"/>
    </source>
</evidence>
<dbReference type="WBParaSite" id="scf7180000421774.g7732">
    <property type="protein sequence ID" value="scf7180000421774.g7732"/>
    <property type="gene ID" value="scf7180000421774.g7732"/>
</dbReference>
<proteinExistence type="predicted"/>
<evidence type="ECO:0000313" key="1">
    <source>
        <dbReference type="Proteomes" id="UP000887560"/>
    </source>
</evidence>
<accession>A0A915P0S1</accession>
<protein>
    <submittedName>
        <fullName evidence="2">Uncharacterized protein</fullName>
    </submittedName>
</protein>
<keyword evidence="1" id="KW-1185">Reference proteome</keyword>
<name>A0A915P0S1_9BILA</name>
<organism evidence="1 2">
    <name type="scientific">Meloidogyne floridensis</name>
    <dbReference type="NCBI Taxonomy" id="298350"/>
    <lineage>
        <taxon>Eukaryota</taxon>
        <taxon>Metazoa</taxon>
        <taxon>Ecdysozoa</taxon>
        <taxon>Nematoda</taxon>
        <taxon>Chromadorea</taxon>
        <taxon>Rhabditida</taxon>
        <taxon>Tylenchina</taxon>
        <taxon>Tylenchomorpha</taxon>
        <taxon>Tylenchoidea</taxon>
        <taxon>Meloidogynidae</taxon>
        <taxon>Meloidogyninae</taxon>
        <taxon>Meloidogyne</taxon>
    </lineage>
</organism>
<dbReference type="Proteomes" id="UP000887560">
    <property type="component" value="Unplaced"/>
</dbReference>
<dbReference type="AlphaFoldDB" id="A0A915P0S1"/>